<reference evidence="5" key="2">
    <citation type="submission" date="2010-05" db="EMBL/GenBank/DDBJ databases">
        <title>The genome sequence of Magnaporthe poae strain ATCC 64411.</title>
        <authorList>
            <person name="Ma L.-J."/>
            <person name="Dead R."/>
            <person name="Young S."/>
            <person name="Zeng Q."/>
            <person name="Koehrsen M."/>
            <person name="Alvarado L."/>
            <person name="Berlin A."/>
            <person name="Chapman S.B."/>
            <person name="Chen Z."/>
            <person name="Freedman E."/>
            <person name="Gellesch M."/>
            <person name="Goldberg J."/>
            <person name="Griggs A."/>
            <person name="Gujja S."/>
            <person name="Heilman E.R."/>
            <person name="Heiman D."/>
            <person name="Hepburn T."/>
            <person name="Howarth C."/>
            <person name="Jen D."/>
            <person name="Larson L."/>
            <person name="Mehta T."/>
            <person name="Neiman D."/>
            <person name="Pearson M."/>
            <person name="Roberts A."/>
            <person name="Saif S."/>
            <person name="Shea T."/>
            <person name="Shenoy N."/>
            <person name="Sisk P."/>
            <person name="Stolte C."/>
            <person name="Sykes S."/>
            <person name="Walk T."/>
            <person name="White J."/>
            <person name="Yandava C."/>
            <person name="Haas B."/>
            <person name="Nusbaum C."/>
            <person name="Birren B."/>
        </authorList>
    </citation>
    <scope>NUCLEOTIDE SEQUENCE [LARGE SCALE GENOMIC DNA]</scope>
    <source>
        <strain evidence="5">ATCC 64411 / 73-15</strain>
    </source>
</reference>
<gene>
    <name evidence="3" type="ORF">MAPG_01188</name>
</gene>
<feature type="signal peptide" evidence="2">
    <location>
        <begin position="1"/>
        <end position="17"/>
    </location>
</feature>
<feature type="region of interest" description="Disordered" evidence="1">
    <location>
        <begin position="58"/>
        <end position="96"/>
    </location>
</feature>
<accession>A0A0C4DN16</accession>
<keyword evidence="2" id="KW-0732">Signal</keyword>
<dbReference type="EnsemblFungi" id="MAPG_01188T0">
    <property type="protein sequence ID" value="MAPG_01188T0"/>
    <property type="gene ID" value="MAPG_01188"/>
</dbReference>
<name>A0A0C4DN16_MAGP6</name>
<sequence>MHLTFVLGALAASGTLAQDTTSRLFNSTEVRQNAPVVVRYETTTFTTVTRAANATLSMPPQLNNTATGTAANTTDGTATWNSTTSPPMPTPTPTPTMPYRCAMRDCWNYPKKKQRDWCYREAAEKCKKEWESIQNEVWATSSLVDDGQGFNARKTLIKMDSAQFDAWKSSMTMMLHLVAPEPTVDVQL</sequence>
<protein>
    <submittedName>
        <fullName evidence="3 4">Uncharacterized protein</fullName>
    </submittedName>
</protein>
<organism evidence="4 5">
    <name type="scientific">Magnaporthiopsis poae (strain ATCC 64411 / 73-15)</name>
    <name type="common">Kentucky bluegrass fungus</name>
    <name type="synonym">Magnaporthe poae</name>
    <dbReference type="NCBI Taxonomy" id="644358"/>
    <lineage>
        <taxon>Eukaryota</taxon>
        <taxon>Fungi</taxon>
        <taxon>Dikarya</taxon>
        <taxon>Ascomycota</taxon>
        <taxon>Pezizomycotina</taxon>
        <taxon>Sordariomycetes</taxon>
        <taxon>Sordariomycetidae</taxon>
        <taxon>Magnaporthales</taxon>
        <taxon>Magnaporthaceae</taxon>
        <taxon>Magnaporthiopsis</taxon>
    </lineage>
</organism>
<dbReference type="EMBL" id="GL876966">
    <property type="protein sequence ID" value="KLU82111.1"/>
    <property type="molecule type" value="Genomic_DNA"/>
</dbReference>
<reference evidence="4" key="4">
    <citation type="journal article" date="2015" name="G3 (Bethesda)">
        <title>Genome sequences of three phytopathogenic species of the Magnaporthaceae family of fungi.</title>
        <authorList>
            <person name="Okagaki L.H."/>
            <person name="Nunes C.C."/>
            <person name="Sailsbery J."/>
            <person name="Clay B."/>
            <person name="Brown D."/>
            <person name="John T."/>
            <person name="Oh Y."/>
            <person name="Young N."/>
            <person name="Fitzgerald M."/>
            <person name="Haas B.J."/>
            <person name="Zeng Q."/>
            <person name="Young S."/>
            <person name="Adiconis X."/>
            <person name="Fan L."/>
            <person name="Levin J.Z."/>
            <person name="Mitchell T.K."/>
            <person name="Okubara P.A."/>
            <person name="Farman M.L."/>
            <person name="Kohn L.M."/>
            <person name="Birren B."/>
            <person name="Ma L.-J."/>
            <person name="Dean R.A."/>
        </authorList>
    </citation>
    <scope>NUCLEOTIDE SEQUENCE</scope>
    <source>
        <strain evidence="4">ATCC 64411 / 73-15</strain>
    </source>
</reference>
<dbReference type="EMBL" id="ADBL01000279">
    <property type="status" value="NOT_ANNOTATED_CDS"/>
    <property type="molecule type" value="Genomic_DNA"/>
</dbReference>
<reference evidence="3" key="3">
    <citation type="submission" date="2011-03" db="EMBL/GenBank/DDBJ databases">
        <title>Annotation of Magnaporthe poae ATCC 64411.</title>
        <authorList>
            <person name="Ma L.-J."/>
            <person name="Dead R."/>
            <person name="Young S.K."/>
            <person name="Zeng Q."/>
            <person name="Gargeya S."/>
            <person name="Fitzgerald M."/>
            <person name="Haas B."/>
            <person name="Abouelleil A."/>
            <person name="Alvarado L."/>
            <person name="Arachchi H.M."/>
            <person name="Berlin A."/>
            <person name="Brown A."/>
            <person name="Chapman S.B."/>
            <person name="Chen Z."/>
            <person name="Dunbar C."/>
            <person name="Freedman E."/>
            <person name="Gearin G."/>
            <person name="Gellesch M."/>
            <person name="Goldberg J."/>
            <person name="Griggs A."/>
            <person name="Gujja S."/>
            <person name="Heiman D."/>
            <person name="Howarth C."/>
            <person name="Larson L."/>
            <person name="Lui A."/>
            <person name="MacDonald P.J.P."/>
            <person name="Mehta T."/>
            <person name="Montmayeur A."/>
            <person name="Murphy C."/>
            <person name="Neiman D."/>
            <person name="Pearson M."/>
            <person name="Priest M."/>
            <person name="Roberts A."/>
            <person name="Saif S."/>
            <person name="Shea T."/>
            <person name="Shenoy N."/>
            <person name="Sisk P."/>
            <person name="Stolte C."/>
            <person name="Sykes S."/>
            <person name="Yandava C."/>
            <person name="Wortman J."/>
            <person name="Nusbaum C."/>
            <person name="Birren B."/>
        </authorList>
    </citation>
    <scope>NUCLEOTIDE SEQUENCE</scope>
    <source>
        <strain evidence="3">ATCC 64411</strain>
    </source>
</reference>
<evidence type="ECO:0000256" key="1">
    <source>
        <dbReference type="SAM" id="MobiDB-lite"/>
    </source>
</evidence>
<dbReference type="VEuPathDB" id="FungiDB:MAPG_01188"/>
<reference evidence="3" key="1">
    <citation type="submission" date="2010-05" db="EMBL/GenBank/DDBJ databases">
        <title>The Genome Sequence of Magnaporthe poae strain ATCC 64411.</title>
        <authorList>
            <consortium name="The Broad Institute Genome Sequencing Platform"/>
            <consortium name="Broad Institute Genome Sequencing Center for Infectious Disease"/>
            <person name="Ma L.-J."/>
            <person name="Dead R."/>
            <person name="Young S."/>
            <person name="Zeng Q."/>
            <person name="Koehrsen M."/>
            <person name="Alvarado L."/>
            <person name="Berlin A."/>
            <person name="Chapman S.B."/>
            <person name="Chen Z."/>
            <person name="Freedman E."/>
            <person name="Gellesch M."/>
            <person name="Goldberg J."/>
            <person name="Griggs A."/>
            <person name="Gujja S."/>
            <person name="Heilman E.R."/>
            <person name="Heiman D."/>
            <person name="Hepburn T."/>
            <person name="Howarth C."/>
            <person name="Jen D."/>
            <person name="Larson L."/>
            <person name="Mehta T."/>
            <person name="Neiman D."/>
            <person name="Pearson M."/>
            <person name="Roberts A."/>
            <person name="Saif S."/>
            <person name="Shea T."/>
            <person name="Shenoy N."/>
            <person name="Sisk P."/>
            <person name="Stolte C."/>
            <person name="Sykes S."/>
            <person name="Walk T."/>
            <person name="White J."/>
            <person name="Yandava C."/>
            <person name="Haas B."/>
            <person name="Nusbaum C."/>
            <person name="Birren B."/>
        </authorList>
    </citation>
    <scope>NUCLEOTIDE SEQUENCE</scope>
    <source>
        <strain evidence="3">ATCC 64411</strain>
    </source>
</reference>
<evidence type="ECO:0000256" key="2">
    <source>
        <dbReference type="SAM" id="SignalP"/>
    </source>
</evidence>
<keyword evidence="5" id="KW-1185">Reference proteome</keyword>
<feature type="chain" id="PRO_5009385133" evidence="2">
    <location>
        <begin position="18"/>
        <end position="188"/>
    </location>
</feature>
<evidence type="ECO:0000313" key="5">
    <source>
        <dbReference type="Proteomes" id="UP000011715"/>
    </source>
</evidence>
<evidence type="ECO:0000313" key="3">
    <source>
        <dbReference type="EMBL" id="KLU82111.1"/>
    </source>
</evidence>
<dbReference type="Proteomes" id="UP000011715">
    <property type="component" value="Unassembled WGS sequence"/>
</dbReference>
<dbReference type="AlphaFoldDB" id="A0A0C4DN16"/>
<feature type="compositionally biased region" description="Low complexity" evidence="1">
    <location>
        <begin position="63"/>
        <end position="85"/>
    </location>
</feature>
<proteinExistence type="predicted"/>
<evidence type="ECO:0000313" key="4">
    <source>
        <dbReference type="EnsemblFungi" id="MAPG_01188T0"/>
    </source>
</evidence>
<feature type="compositionally biased region" description="Pro residues" evidence="1">
    <location>
        <begin position="86"/>
        <end position="96"/>
    </location>
</feature>
<reference evidence="4" key="5">
    <citation type="submission" date="2015-06" db="UniProtKB">
        <authorList>
            <consortium name="EnsemblFungi"/>
        </authorList>
    </citation>
    <scope>IDENTIFICATION</scope>
    <source>
        <strain evidence="4">ATCC 64411</strain>
    </source>
</reference>